<organism evidence="1 2">
    <name type="scientific">Clostridium scindens (strain JCM 10418 / VPI 12708)</name>
    <dbReference type="NCBI Taxonomy" id="29347"/>
    <lineage>
        <taxon>Bacteria</taxon>
        <taxon>Bacillati</taxon>
        <taxon>Bacillota</taxon>
        <taxon>Clostridia</taxon>
        <taxon>Lachnospirales</taxon>
        <taxon>Lachnospiraceae</taxon>
    </lineage>
</organism>
<dbReference type="AlphaFoldDB" id="A0A844F4N2"/>
<dbReference type="Pfam" id="PF03692">
    <property type="entry name" value="CxxCxxCC"/>
    <property type="match status" value="1"/>
</dbReference>
<dbReference type="PANTHER" id="PTHR35866">
    <property type="entry name" value="PUTATIVE-RELATED"/>
    <property type="match status" value="1"/>
</dbReference>
<sequence length="229" mass="26593">MKRKIDMSEISDGKLYTANDMVRADCHDCEGCSACCKGMGNSILLDPLDVWRLCTGLSLDFDGLMKRCLELHVVDGMILPNLRMDREGETCTFLDEQGRCAVHPYRPGICRLFPLGRYYEEEGFKYFLQVHECRKTDRGKIKVKKWVDAPDLKAYEKYIFSWHDFLRKCEEGLNGLDEEQTRILNLYVLKTFYQTAYPKNPQAQAFYEEYSRRLAQAKETLGMEVSACI</sequence>
<dbReference type="Proteomes" id="UP000462363">
    <property type="component" value="Unassembled WGS sequence"/>
</dbReference>
<evidence type="ECO:0000313" key="2">
    <source>
        <dbReference type="Proteomes" id="UP000462363"/>
    </source>
</evidence>
<dbReference type="PANTHER" id="PTHR35866:SF1">
    <property type="entry name" value="YKGJ FAMILY CYSTEINE CLUSTER PROTEIN"/>
    <property type="match status" value="1"/>
</dbReference>
<comment type="caution">
    <text evidence="1">The sequence shown here is derived from an EMBL/GenBank/DDBJ whole genome shotgun (WGS) entry which is preliminary data.</text>
</comment>
<name>A0A844F4N2_CLOSV</name>
<proteinExistence type="predicted"/>
<gene>
    <name evidence="1" type="ORF">FYJ37_12650</name>
</gene>
<dbReference type="EMBL" id="VUMB01000027">
    <property type="protein sequence ID" value="MSS41178.1"/>
    <property type="molecule type" value="Genomic_DNA"/>
</dbReference>
<dbReference type="InterPro" id="IPR005358">
    <property type="entry name" value="Puta_zinc/iron-chelating_dom"/>
</dbReference>
<evidence type="ECO:0000313" key="1">
    <source>
        <dbReference type="EMBL" id="MSS41178.1"/>
    </source>
</evidence>
<reference evidence="1 2" key="1">
    <citation type="submission" date="2019-08" db="EMBL/GenBank/DDBJ databases">
        <title>In-depth cultivation of the pig gut microbiome towards novel bacterial diversity and tailored functional studies.</title>
        <authorList>
            <person name="Wylensek D."/>
            <person name="Hitch T.C.A."/>
            <person name="Clavel T."/>
        </authorList>
    </citation>
    <scope>NUCLEOTIDE SEQUENCE [LARGE SCALE GENOMIC DNA]</scope>
    <source>
        <strain evidence="1 2">BL-389-WT-3D</strain>
    </source>
</reference>
<protein>
    <submittedName>
        <fullName evidence="1">YkgJ family cysteine cluster protein</fullName>
    </submittedName>
</protein>
<dbReference type="GeneID" id="62696108"/>
<accession>A0A844F4N2</accession>
<dbReference type="RefSeq" id="WP_004608116.1">
    <property type="nucleotide sequence ID" value="NZ_AP025569.1"/>
</dbReference>